<feature type="domain" description="REM-1" evidence="4">
    <location>
        <begin position="626"/>
        <end position="699"/>
    </location>
</feature>
<dbReference type="SUPFAM" id="SSF48371">
    <property type="entry name" value="ARM repeat"/>
    <property type="match status" value="1"/>
</dbReference>
<name>A0ABR3BJF1_9TREE</name>
<dbReference type="Pfam" id="PF14666">
    <property type="entry name" value="RICTOR_M"/>
    <property type="match status" value="1"/>
</dbReference>
<evidence type="ECO:0000313" key="9">
    <source>
        <dbReference type="Proteomes" id="UP000054399"/>
    </source>
</evidence>
<dbReference type="SMART" id="SM01308">
    <property type="entry name" value="RICTOR_N"/>
    <property type="match status" value="1"/>
</dbReference>
<dbReference type="InterPro" id="IPR028268">
    <property type="entry name" value="Pianissimo_fam"/>
</dbReference>
<dbReference type="InterPro" id="IPR011072">
    <property type="entry name" value="HR1_rho-bd"/>
</dbReference>
<feature type="compositionally biased region" description="Low complexity" evidence="2">
    <location>
        <begin position="99"/>
        <end position="119"/>
    </location>
</feature>
<feature type="domain" description="C2H2-type" evidence="3">
    <location>
        <begin position="365"/>
        <end position="390"/>
    </location>
</feature>
<dbReference type="SMART" id="SM00355">
    <property type="entry name" value="ZnF_C2H2"/>
    <property type="match status" value="3"/>
</dbReference>
<dbReference type="InterPro" id="IPR036274">
    <property type="entry name" value="HR1_rpt_sf"/>
</dbReference>
<feature type="region of interest" description="Disordered" evidence="2">
    <location>
        <begin position="1"/>
        <end position="33"/>
    </location>
</feature>
<dbReference type="InterPro" id="IPR029451">
    <property type="entry name" value="RICTOR_M"/>
</dbReference>
<feature type="compositionally biased region" description="Basic and acidic residues" evidence="2">
    <location>
        <begin position="563"/>
        <end position="573"/>
    </location>
</feature>
<dbReference type="InterPro" id="IPR028267">
    <property type="entry name" value="Pianissimo_N"/>
</dbReference>
<dbReference type="PANTHER" id="PTHR13298:SF11">
    <property type="entry name" value="RAPAMYCIN-INSENSITIVE COMPANION OF MTOR"/>
    <property type="match status" value="1"/>
</dbReference>
<dbReference type="SMART" id="SM00742">
    <property type="entry name" value="Hr1"/>
    <property type="match status" value="1"/>
</dbReference>
<feature type="domain" description="C2H2-type" evidence="3">
    <location>
        <begin position="331"/>
        <end position="359"/>
    </location>
</feature>
<evidence type="ECO:0000259" key="7">
    <source>
        <dbReference type="SMART" id="SM01310"/>
    </source>
</evidence>
<dbReference type="GeneID" id="91992954"/>
<dbReference type="PANTHER" id="PTHR13298">
    <property type="entry name" value="CYTOSOLIC REGULATOR PIANISSIMO"/>
    <property type="match status" value="1"/>
</dbReference>
<proteinExistence type="inferred from homology"/>
<dbReference type="Pfam" id="PF14668">
    <property type="entry name" value="RICTOR_V"/>
    <property type="match status" value="1"/>
</dbReference>
<feature type="compositionally biased region" description="Basic and acidic residues" evidence="2">
    <location>
        <begin position="7"/>
        <end position="19"/>
    </location>
</feature>
<dbReference type="Pfam" id="PF14663">
    <property type="entry name" value="RasGEF_N_2"/>
    <property type="match status" value="1"/>
</dbReference>
<dbReference type="RefSeq" id="XP_066611307.1">
    <property type="nucleotide sequence ID" value="XM_066760546.1"/>
</dbReference>
<dbReference type="InterPro" id="IPR011989">
    <property type="entry name" value="ARM-like"/>
</dbReference>
<feature type="domain" description="Rapamycin-insensitive companion of mTOR N-terminal" evidence="6">
    <location>
        <begin position="849"/>
        <end position="1263"/>
    </location>
</feature>
<comment type="caution">
    <text evidence="8">The sequence shown here is derived from an EMBL/GenBank/DDBJ whole genome shotgun (WGS) entry which is preliminary data.</text>
</comment>
<feature type="domain" description="Rapamycin-insensitive companion of mTOR middle" evidence="5">
    <location>
        <begin position="1346"/>
        <end position="1570"/>
    </location>
</feature>
<feature type="compositionally biased region" description="Low complexity" evidence="2">
    <location>
        <begin position="770"/>
        <end position="779"/>
    </location>
</feature>
<comment type="similarity">
    <text evidence="1">Belongs to the RICTOR family.</text>
</comment>
<dbReference type="Pfam" id="PF14664">
    <property type="entry name" value="RICTOR_N"/>
    <property type="match status" value="1"/>
</dbReference>
<evidence type="ECO:0000313" key="8">
    <source>
        <dbReference type="EMBL" id="KAL0241925.1"/>
    </source>
</evidence>
<dbReference type="SMART" id="SM01303">
    <property type="entry name" value="RasGEF_N_2"/>
    <property type="match status" value="1"/>
</dbReference>
<feature type="region of interest" description="Disordered" evidence="2">
    <location>
        <begin position="54"/>
        <end position="186"/>
    </location>
</feature>
<dbReference type="Gene3D" id="1.25.10.10">
    <property type="entry name" value="Leucine-rich Repeat Variant"/>
    <property type="match status" value="1"/>
</dbReference>
<protein>
    <recommendedName>
        <fullName evidence="10">Sterility protein Ste20</fullName>
    </recommendedName>
</protein>
<evidence type="ECO:0000259" key="3">
    <source>
        <dbReference type="SMART" id="SM00355"/>
    </source>
</evidence>
<evidence type="ECO:0000259" key="5">
    <source>
        <dbReference type="SMART" id="SM01307"/>
    </source>
</evidence>
<dbReference type="InterPro" id="IPR013087">
    <property type="entry name" value="Znf_C2H2_type"/>
</dbReference>
<feature type="compositionally biased region" description="Low complexity" evidence="2">
    <location>
        <begin position="711"/>
        <end position="727"/>
    </location>
</feature>
<gene>
    <name evidence="8" type="ORF">I308_106099</name>
</gene>
<feature type="domain" description="C2H2-type" evidence="3">
    <location>
        <begin position="288"/>
        <end position="313"/>
    </location>
</feature>
<feature type="compositionally biased region" description="Basic and acidic residues" evidence="2">
    <location>
        <begin position="175"/>
        <end position="186"/>
    </location>
</feature>
<feature type="region of interest" description="Disordered" evidence="2">
    <location>
        <begin position="690"/>
        <end position="727"/>
    </location>
</feature>
<accession>A0ABR3BJF1</accession>
<dbReference type="SUPFAM" id="SSF46585">
    <property type="entry name" value="HR1 repeat"/>
    <property type="match status" value="1"/>
</dbReference>
<dbReference type="SMART" id="SM01310">
    <property type="entry name" value="RICTOR_V"/>
    <property type="match status" value="1"/>
</dbReference>
<evidence type="ECO:0008006" key="10">
    <source>
        <dbReference type="Google" id="ProtNLM"/>
    </source>
</evidence>
<feature type="compositionally biased region" description="Basic and acidic residues" evidence="2">
    <location>
        <begin position="1951"/>
        <end position="1981"/>
    </location>
</feature>
<reference evidence="8" key="1">
    <citation type="submission" date="2015-01" db="EMBL/GenBank/DDBJ databases">
        <authorList>
            <consortium name="The Broad Institute Genomics Platform"/>
            <person name="Cuomo C."/>
            <person name="Litvintseva A."/>
            <person name="Chen Y."/>
            <person name="Heitman J."/>
            <person name="Sun S."/>
            <person name="Springer D."/>
            <person name="Dromer F."/>
            <person name="Young S."/>
            <person name="Zeng Q."/>
            <person name="Gargeya S."/>
            <person name="Abouelleil A."/>
            <person name="Alvarado L."/>
            <person name="Chapman S.B."/>
            <person name="Gainer-Dewar J."/>
            <person name="Goldberg J."/>
            <person name="Griggs A."/>
            <person name="Gujja S."/>
            <person name="Hansen M."/>
            <person name="Howarth C."/>
            <person name="Imamovic A."/>
            <person name="Larimer J."/>
            <person name="Murphy C."/>
            <person name="Naylor J."/>
            <person name="Pearson M."/>
            <person name="Priest M."/>
            <person name="Roberts A."/>
            <person name="Saif S."/>
            <person name="Shea T."/>
            <person name="Sykes S."/>
            <person name="Wortman J."/>
            <person name="Nusbaum C."/>
            <person name="Birren B."/>
        </authorList>
    </citation>
    <scope>NUCLEOTIDE SEQUENCE</scope>
    <source>
        <strain evidence="8">IND107</strain>
    </source>
</reference>
<feature type="region of interest" description="Disordered" evidence="2">
    <location>
        <begin position="758"/>
        <end position="806"/>
    </location>
</feature>
<evidence type="ECO:0000256" key="1">
    <source>
        <dbReference type="ARBA" id="ARBA00008878"/>
    </source>
</evidence>
<feature type="compositionally biased region" description="Polar residues" evidence="2">
    <location>
        <begin position="20"/>
        <end position="29"/>
    </location>
</feature>
<evidence type="ECO:0000259" key="4">
    <source>
        <dbReference type="SMART" id="SM00742"/>
    </source>
</evidence>
<evidence type="ECO:0000256" key="2">
    <source>
        <dbReference type="SAM" id="MobiDB-lite"/>
    </source>
</evidence>
<sequence length="2119" mass="239038">MPPRTIDAAREDYDHHHFTSEQSFSNHYPSRSHETYQPAHRYYPYTYVHHTPYAAPPPPPLHSSNRRGGRESRFDYYDDYSPYPSPLPRHPEVSPLKALQSQVQSPSFLSQLQSQNQGHGMRGVGGDGGKEQRIRKSAFAPMPTSKPSSSRYQPSRGAQRDAKHSQRMHLQIQRSHTDSKAKEKENKKAKAIAGLVAVDSSEPRVEDGQPKTPLTCTTLVSLPPHPFPLSPSIQGLDLEVIRREQRRPIEEGRRELVKRGKIEEEKRRAALKKIANIQLQVFVHARETRCHWGECEAILNSWAVLEKHISQSHFHPDRTHPKKVVNGVSRLQCLWKDNGECQETFETRNELHRHVLVLHMKFVSARCPFGECEYTGHDFNQLMWHIDSTHSTATPDDLIPGLIHFRPPRSSSSPSVTHPLPSDALPTYKPLSQTVALSSHEVPGNRMKKWVSRRCRSGRWPRMQGGSAGYEVKKGAQLAIQLCTENAKRMRLGLPPMSEEEVNGEAEKEVREVKEGAEKEEGPDISKPQSGRLTVTVSDQDLTPFTSVNPSQNSSPLKKHRQDKPGHEMQGVAEKEGGLTLMYRAKIERAKQEEIVMAFSTSSRQLPRPSIDSNVTAGADDVEDGETIESLENKLAIERRVQYGAEKMLDVIEKKSGGADGAEQEKVKANITAQLEAANEHIKSLEAKLERLRGTPQRARRRPQARLHGYPSSSSLNPLSSSHSSNALLSAQRPRAFRQHSNLTPERDREDVAYFAQGFGTPSRGLPRMGTSSTLASSSGGIGNRPRSRSAGEDVLSPSPSWDQSSEMLMEDENTSMLLDNVKMFLRRLKEIERGKGKKIAVDYGAEEWEALARLGDMLKKSEGLRLSVESDEIIQNVLPSLGDLSTPKRRAAAYRILRYILTRESWAKMLSAGIEWLLIRTFTRDAKAVHEREQALRLIRSVIVLPPPSLRPISSSSLPRSHSQSRLYSRPNSRSTRRGVNGDPEEGFVAVVMENKVPLTDGIVRAVVSVAENPDDAMRTICMETLLEIGLLDLECLVRSNAFRTVLLTFKDGPAELRPAIAGLLLFLVNKPSTREFLLPGSDLETVLVGLTEAYGKIPTRLHARHLENLEQCVANIGMILASWPGLLYMCMDDCRAIKSLISSLHVPNADMRDALLNLFFQALRIKMPKYMNAFLDGKRLTVYNRTQEATAQQLQESSNEEEEVQPLTLVDHYIALLLTICIESGLLEALIAVIEEGNSTLNRKATLLLGEVLQMANRVLPLQFAAQLQSLPRLFTEATDFAKPGDRIAALSALSSIDSLNRNQTKAVRRAAADKAFTSTAQQDSLMRGQRQVQQVKLRLRLQIEDKQFQQMIVDSGLLLHRDHTKWNYEVIVDLVEGPLLNPKRLDEAIRATKFVRRLFSFFHPYNNRFSAVKRTRPNHKWVKLGCSLLSTMLSTPEGIRFLTEDKLLRQLLHCFNELDQYVGQPTARPLFARDRLEGTLTYGYFEMIGTLSKHREGMKLMEKFKFFTSFYHLSEQRSRDDIIRIIIECFDYTLDAHPRIVLSKALTSSYMETRLYATHHLGHLLQEQPVLMDWGLQLMITQLYDTAMEVCDVAVMYLEEACTDPMWLEKVVQLRPTLEHLGDVGHPLFMRFVSTSVGFQYLNQAQYIERELESWLAERNLLYVIEAETFVSKTIRPWASDTIEDYWVYDGLAPTHFLGELTKTPEGCELLKERGIVAEFAEIVRLHGMEGGDPSVLTNLKSVLWALGNIGSTEGGLPFLEDEEIIMEIIDVAEQSPVLTIRGTCFFVIGLISSTRMGAEILEEFGWIATRTPLGDTTGLCLPNDVSRFVAIDAWERPDLRPFVPTLPKLHGLESEIMTSIANLSNYVLAAGAMNNLKRIRTRHPKYFSSITLFHRALRTISTNHFQAPVRRFILDLFELKLERPTLIQLAGIEASIWRSAETHAAKKEAVATPDKRQKVLNEEDQPPKLEEDREGRRRSASFPGLSPVTEPIPHKLESRMRGITIGNIDRQKVEDAKLMGSPLGIPILEPIVMPKDDFSANERKVGWIDNNTANDVEGADLPSEQASEKRKRKEPKEVEGISETIEEAEKRRSNIEGQSKAKTHVRGFSVVPLDL</sequence>
<feature type="compositionally biased region" description="Polar residues" evidence="2">
    <location>
        <begin position="527"/>
        <end position="556"/>
    </location>
</feature>
<dbReference type="SMART" id="SM01307">
    <property type="entry name" value="RICTOR_M"/>
    <property type="match status" value="1"/>
</dbReference>
<keyword evidence="9" id="KW-1185">Reference proteome</keyword>
<feature type="region of interest" description="Disordered" evidence="2">
    <location>
        <begin position="954"/>
        <end position="983"/>
    </location>
</feature>
<feature type="compositionally biased region" description="Basic and acidic residues" evidence="2">
    <location>
        <begin position="505"/>
        <end position="524"/>
    </location>
</feature>
<dbReference type="InterPro" id="IPR016024">
    <property type="entry name" value="ARM-type_fold"/>
</dbReference>
<feature type="domain" description="Rapamycin-insensitive companion of mTOR" evidence="7">
    <location>
        <begin position="1740"/>
        <end position="1812"/>
    </location>
</feature>
<feature type="region of interest" description="Disordered" evidence="2">
    <location>
        <begin position="497"/>
        <end position="573"/>
    </location>
</feature>
<feature type="region of interest" description="Disordered" evidence="2">
    <location>
        <begin position="1951"/>
        <end position="1996"/>
    </location>
</feature>
<dbReference type="InterPro" id="IPR029453">
    <property type="entry name" value="Rictor_IV"/>
</dbReference>
<dbReference type="EMBL" id="ATAM02000012">
    <property type="protein sequence ID" value="KAL0241925.1"/>
    <property type="molecule type" value="Genomic_DNA"/>
</dbReference>
<organism evidence="8 9">
    <name type="scientific">Cryptococcus tetragattii IND107</name>
    <dbReference type="NCBI Taxonomy" id="1296105"/>
    <lineage>
        <taxon>Eukaryota</taxon>
        <taxon>Fungi</taxon>
        <taxon>Dikarya</taxon>
        <taxon>Basidiomycota</taxon>
        <taxon>Agaricomycotina</taxon>
        <taxon>Tremellomycetes</taxon>
        <taxon>Tremellales</taxon>
        <taxon>Cryptococcaceae</taxon>
        <taxon>Cryptococcus</taxon>
        <taxon>Cryptococcus gattii species complex</taxon>
    </lineage>
</organism>
<evidence type="ECO:0000259" key="6">
    <source>
        <dbReference type="SMART" id="SM01308"/>
    </source>
</evidence>
<dbReference type="Gene3D" id="1.10.287.160">
    <property type="entry name" value="HR1 repeat"/>
    <property type="match status" value="1"/>
</dbReference>
<reference evidence="8" key="2">
    <citation type="submission" date="2024-01" db="EMBL/GenBank/DDBJ databases">
        <title>Comparative genomics of Cryptococcus and Kwoniella reveals pathogenesis evolution and contrasting modes of karyotype evolution via chromosome fusion or intercentromeric recombination.</title>
        <authorList>
            <person name="Coelho M.A."/>
            <person name="David-Palma M."/>
            <person name="Shea T."/>
            <person name="Bowers K."/>
            <person name="Mcginley-Smith S."/>
            <person name="Mohammad A.W."/>
            <person name="Gnirke A."/>
            <person name="Yurkov A.M."/>
            <person name="Nowrousian M."/>
            <person name="Sun S."/>
            <person name="Cuomo C.A."/>
            <person name="Heitman J."/>
        </authorList>
    </citation>
    <scope>NUCLEOTIDE SEQUENCE</scope>
    <source>
        <strain evidence="8">IND107</strain>
    </source>
</reference>
<dbReference type="Proteomes" id="UP000054399">
    <property type="component" value="Unassembled WGS sequence"/>
</dbReference>
<dbReference type="InterPro" id="IPR029452">
    <property type="entry name" value="RICTOR_V"/>
</dbReference>
<feature type="compositionally biased region" description="Low complexity" evidence="2">
    <location>
        <begin position="954"/>
        <end position="968"/>
    </location>
</feature>
<feature type="region of interest" description="Disordered" evidence="2">
    <location>
        <begin position="2055"/>
        <end position="2107"/>
    </location>
</feature>